<keyword evidence="3 6" id="KW-0812">Transmembrane</keyword>
<dbReference type="SUPFAM" id="SSF103473">
    <property type="entry name" value="MFS general substrate transporter"/>
    <property type="match status" value="1"/>
</dbReference>
<protein>
    <submittedName>
        <fullName evidence="8">MFS transporter</fullName>
    </submittedName>
</protein>
<comment type="subcellular location">
    <subcellularLocation>
        <location evidence="1">Cell membrane</location>
        <topology evidence="1">Multi-pass membrane protein</topology>
    </subcellularLocation>
</comment>
<dbReference type="PANTHER" id="PTHR43124">
    <property type="entry name" value="PURINE EFFLUX PUMP PBUE"/>
    <property type="match status" value="1"/>
</dbReference>
<dbReference type="AlphaFoldDB" id="A0A8J2Z7V4"/>
<reference evidence="8 9" key="1">
    <citation type="journal article" date="2014" name="Int. J. Syst. Evol. Microbiol.">
        <title>Complete genome sequence of Corynebacterium casei LMG S-19264T (=DSM 44701T), isolated from a smear-ripened cheese.</title>
        <authorList>
            <consortium name="US DOE Joint Genome Institute (JGI-PGF)"/>
            <person name="Walter F."/>
            <person name="Albersmeier A."/>
            <person name="Kalinowski J."/>
            <person name="Ruckert C."/>
        </authorList>
    </citation>
    <scope>NUCLEOTIDE SEQUENCE [LARGE SCALE GENOMIC DNA]</scope>
    <source>
        <strain evidence="8 9">CGMCC 1.16330</strain>
    </source>
</reference>
<dbReference type="PANTHER" id="PTHR43124:SF3">
    <property type="entry name" value="CHLORAMPHENICOL EFFLUX PUMP RV0191"/>
    <property type="match status" value="1"/>
</dbReference>
<name>A0A8J2Z7V4_9PROT</name>
<dbReference type="InterPro" id="IPR011701">
    <property type="entry name" value="MFS"/>
</dbReference>
<evidence type="ECO:0000256" key="5">
    <source>
        <dbReference type="ARBA" id="ARBA00023136"/>
    </source>
</evidence>
<keyword evidence="9" id="KW-1185">Reference proteome</keyword>
<accession>A0A8J2Z7V4</accession>
<feature type="transmembrane region" description="Helical" evidence="6">
    <location>
        <begin position="370"/>
        <end position="387"/>
    </location>
</feature>
<keyword evidence="5 6" id="KW-0472">Membrane</keyword>
<feature type="transmembrane region" description="Helical" evidence="6">
    <location>
        <begin position="221"/>
        <end position="243"/>
    </location>
</feature>
<feature type="transmembrane region" description="Helical" evidence="6">
    <location>
        <begin position="77"/>
        <end position="101"/>
    </location>
</feature>
<dbReference type="PROSITE" id="PS50850">
    <property type="entry name" value="MFS"/>
    <property type="match status" value="1"/>
</dbReference>
<evidence type="ECO:0000256" key="6">
    <source>
        <dbReference type="SAM" id="Phobius"/>
    </source>
</evidence>
<feature type="transmembrane region" description="Helical" evidence="6">
    <location>
        <begin position="255"/>
        <end position="273"/>
    </location>
</feature>
<sequence length="406" mass="40510">MPESAPASAPPRLAAPLALLAAACFAAGAGARMVEPLLPLLAREFAVSLGGVSALVAGFALTYGAGQIVTGPLGDRFGKLPVIGAALLLYAVTLLLCALAPDLMTLVALRALSGAVAGAVIPLAFAWVGDSVPYAQRQATLSRVLTGMVLAQLLAGPIAGVAAEFYGWRAAFVSLGAIALVIGLLVLRGAGRGARESAAAGGGLGLARYLELLRRPGARRLLASGFLEGALLVGGAYPFVGAFGIERLGLSASEAGLLVACFGVGLFGYTRAAPLLVRRLGERRMVAAGGTVQAAALLGLALAPHWTAAAVVLLLAGLGFYMLHGVLQARATEALPEARGTAVAAFALALFAGQGIGAAAFGALIAATDFRLVFAVAAPLAVALARWTRAGLPATPPAGTRAIGSG</sequence>
<feature type="transmembrane region" description="Helical" evidence="6">
    <location>
        <begin position="341"/>
        <end position="364"/>
    </location>
</feature>
<dbReference type="Proteomes" id="UP000597507">
    <property type="component" value="Unassembled WGS sequence"/>
</dbReference>
<feature type="domain" description="Major facilitator superfamily (MFS) profile" evidence="7">
    <location>
        <begin position="16"/>
        <end position="396"/>
    </location>
</feature>
<evidence type="ECO:0000259" key="7">
    <source>
        <dbReference type="PROSITE" id="PS50850"/>
    </source>
</evidence>
<proteinExistence type="predicted"/>
<dbReference type="RefSeq" id="WP_188898115.1">
    <property type="nucleotide sequence ID" value="NZ_BMKS01000001.1"/>
</dbReference>
<feature type="transmembrane region" description="Helical" evidence="6">
    <location>
        <begin position="309"/>
        <end position="329"/>
    </location>
</feature>
<evidence type="ECO:0000256" key="4">
    <source>
        <dbReference type="ARBA" id="ARBA00022989"/>
    </source>
</evidence>
<dbReference type="Pfam" id="PF07690">
    <property type="entry name" value="MFS_1"/>
    <property type="match status" value="1"/>
</dbReference>
<comment type="caution">
    <text evidence="8">The sequence shown here is derived from an EMBL/GenBank/DDBJ whole genome shotgun (WGS) entry which is preliminary data.</text>
</comment>
<dbReference type="InterPro" id="IPR020846">
    <property type="entry name" value="MFS_dom"/>
</dbReference>
<evidence type="ECO:0000256" key="2">
    <source>
        <dbReference type="ARBA" id="ARBA00022475"/>
    </source>
</evidence>
<feature type="transmembrane region" description="Helical" evidence="6">
    <location>
        <begin position="166"/>
        <end position="187"/>
    </location>
</feature>
<dbReference type="CDD" id="cd17324">
    <property type="entry name" value="MFS_NepI_like"/>
    <property type="match status" value="1"/>
</dbReference>
<dbReference type="EMBL" id="BMKS01000001">
    <property type="protein sequence ID" value="GGG19969.1"/>
    <property type="molecule type" value="Genomic_DNA"/>
</dbReference>
<dbReference type="GO" id="GO:0005886">
    <property type="term" value="C:plasma membrane"/>
    <property type="evidence" value="ECO:0007669"/>
    <property type="project" value="UniProtKB-SubCell"/>
</dbReference>
<evidence type="ECO:0000313" key="8">
    <source>
        <dbReference type="EMBL" id="GGG19969.1"/>
    </source>
</evidence>
<evidence type="ECO:0000256" key="3">
    <source>
        <dbReference type="ARBA" id="ARBA00022692"/>
    </source>
</evidence>
<dbReference type="Gene3D" id="1.20.1250.20">
    <property type="entry name" value="MFS general substrate transporter like domains"/>
    <property type="match status" value="1"/>
</dbReference>
<feature type="transmembrane region" description="Helical" evidence="6">
    <location>
        <begin position="45"/>
        <end position="65"/>
    </location>
</feature>
<dbReference type="GO" id="GO:0022857">
    <property type="term" value="F:transmembrane transporter activity"/>
    <property type="evidence" value="ECO:0007669"/>
    <property type="project" value="InterPro"/>
</dbReference>
<dbReference type="InterPro" id="IPR036259">
    <property type="entry name" value="MFS_trans_sf"/>
</dbReference>
<feature type="transmembrane region" description="Helical" evidence="6">
    <location>
        <begin position="140"/>
        <end position="160"/>
    </location>
</feature>
<keyword evidence="2" id="KW-1003">Cell membrane</keyword>
<keyword evidence="4 6" id="KW-1133">Transmembrane helix</keyword>
<dbReference type="InterPro" id="IPR050189">
    <property type="entry name" value="MFS_Efflux_Transporters"/>
</dbReference>
<feature type="transmembrane region" description="Helical" evidence="6">
    <location>
        <begin position="107"/>
        <end position="128"/>
    </location>
</feature>
<organism evidence="8 9">
    <name type="scientific">Caldovatus sediminis</name>
    <dbReference type="NCBI Taxonomy" id="2041189"/>
    <lineage>
        <taxon>Bacteria</taxon>
        <taxon>Pseudomonadati</taxon>
        <taxon>Pseudomonadota</taxon>
        <taxon>Alphaproteobacteria</taxon>
        <taxon>Acetobacterales</taxon>
        <taxon>Roseomonadaceae</taxon>
        <taxon>Caldovatus</taxon>
    </lineage>
</organism>
<evidence type="ECO:0000313" key="9">
    <source>
        <dbReference type="Proteomes" id="UP000597507"/>
    </source>
</evidence>
<gene>
    <name evidence="8" type="ORF">GCM10010964_05240</name>
</gene>
<evidence type="ECO:0000256" key="1">
    <source>
        <dbReference type="ARBA" id="ARBA00004651"/>
    </source>
</evidence>